<dbReference type="Gene3D" id="3.40.309.10">
    <property type="entry name" value="Aldehyde Dehydrogenase, Chain A, domain 2"/>
    <property type="match status" value="1"/>
</dbReference>
<evidence type="ECO:0000256" key="4">
    <source>
        <dbReference type="ARBA" id="ARBA00022857"/>
    </source>
</evidence>
<dbReference type="PANTHER" id="PTHR11063:SF8">
    <property type="entry name" value="DELTA-1-PYRROLINE-5-CARBOXYLATE SYNTHASE"/>
    <property type="match status" value="1"/>
</dbReference>
<dbReference type="PROSITE" id="PS01223">
    <property type="entry name" value="PROA"/>
    <property type="match status" value="1"/>
</dbReference>
<dbReference type="InterPro" id="IPR015590">
    <property type="entry name" value="Aldehyde_DH_dom"/>
</dbReference>
<dbReference type="AlphaFoldDB" id="A0A5C6TV97"/>
<reference evidence="9 10" key="1">
    <citation type="journal article" date="2015" name="J. Microbiol.">
        <title>Sphingosinicella ginsenosidimutans sp. nov., with ginsenoside converting activity.</title>
        <authorList>
            <person name="Kim J.K."/>
            <person name="Kang M.S."/>
            <person name="Park S.C."/>
            <person name="Kim K.M."/>
            <person name="Choi K."/>
            <person name="Yoon M.H."/>
            <person name="Im W.T."/>
        </authorList>
    </citation>
    <scope>NUCLEOTIDE SEQUENCE [LARGE SCALE GENOMIC DNA]</scope>
    <source>
        <strain evidence="9 10">BS-11</strain>
    </source>
</reference>
<dbReference type="OrthoDB" id="9809970at2"/>
<dbReference type="CDD" id="cd07079">
    <property type="entry name" value="ALDH_F18-19_ProA-GPR"/>
    <property type="match status" value="1"/>
</dbReference>
<proteinExistence type="inferred from homology"/>
<dbReference type="InterPro" id="IPR016161">
    <property type="entry name" value="Ald_DH/histidinol_DH"/>
</dbReference>
<dbReference type="InterPro" id="IPR020593">
    <property type="entry name" value="G-glutamylP_reductase_CS"/>
</dbReference>
<dbReference type="Proteomes" id="UP000321249">
    <property type="component" value="Unassembled WGS sequence"/>
</dbReference>
<dbReference type="RefSeq" id="WP_147043552.1">
    <property type="nucleotide sequence ID" value="NZ_BAABIR010000001.1"/>
</dbReference>
<dbReference type="FunFam" id="3.40.309.10:FF:000006">
    <property type="entry name" value="Gamma-glutamyl phosphate reductase"/>
    <property type="match status" value="1"/>
</dbReference>
<evidence type="ECO:0000313" key="9">
    <source>
        <dbReference type="EMBL" id="TXC64146.1"/>
    </source>
</evidence>
<dbReference type="HAMAP" id="MF_00412">
    <property type="entry name" value="ProA"/>
    <property type="match status" value="1"/>
</dbReference>
<dbReference type="InterPro" id="IPR016162">
    <property type="entry name" value="Ald_DH_N"/>
</dbReference>
<comment type="pathway">
    <text evidence="1 7">Amino-acid biosynthesis; L-proline biosynthesis; L-glutamate 5-semialdehyde from L-glutamate: step 2/2.</text>
</comment>
<keyword evidence="3 7" id="KW-0641">Proline biosynthesis</keyword>
<comment type="function">
    <text evidence="7">Catalyzes the NADPH-dependent reduction of L-glutamate 5-phosphate into L-glutamate 5-semialdehyde and phosphate. The product spontaneously undergoes cyclization to form 1-pyrroline-5-carboxylate.</text>
</comment>
<dbReference type="InterPro" id="IPR000965">
    <property type="entry name" value="GPR_dom"/>
</dbReference>
<feature type="domain" description="Aldehyde dehydrogenase" evidence="8">
    <location>
        <begin position="4"/>
        <end position="277"/>
    </location>
</feature>
<dbReference type="NCBIfam" id="TIGR00407">
    <property type="entry name" value="proA"/>
    <property type="match status" value="1"/>
</dbReference>
<dbReference type="InterPro" id="IPR016163">
    <property type="entry name" value="Ald_DH_C"/>
</dbReference>
<keyword evidence="5 7" id="KW-0560">Oxidoreductase</keyword>
<dbReference type="EMBL" id="VOQQ01000001">
    <property type="protein sequence ID" value="TXC64146.1"/>
    <property type="molecule type" value="Genomic_DNA"/>
</dbReference>
<comment type="similarity">
    <text evidence="7">Belongs to the gamma-glutamyl phosphate reductase family.</text>
</comment>
<dbReference type="UniPathway" id="UPA00098">
    <property type="reaction ID" value="UER00360"/>
</dbReference>
<evidence type="ECO:0000256" key="1">
    <source>
        <dbReference type="ARBA" id="ARBA00004985"/>
    </source>
</evidence>
<dbReference type="GO" id="GO:0050661">
    <property type="term" value="F:NADP binding"/>
    <property type="evidence" value="ECO:0007669"/>
    <property type="project" value="InterPro"/>
</dbReference>
<evidence type="ECO:0000256" key="6">
    <source>
        <dbReference type="ARBA" id="ARBA00049024"/>
    </source>
</evidence>
<gene>
    <name evidence="7" type="primary">proA</name>
    <name evidence="9" type="ORF">FRZ32_11045</name>
</gene>
<evidence type="ECO:0000256" key="2">
    <source>
        <dbReference type="ARBA" id="ARBA00022605"/>
    </source>
</evidence>
<name>A0A5C6TV97_9SPHN</name>
<dbReference type="EC" id="1.2.1.41" evidence="7"/>
<dbReference type="Pfam" id="PF00171">
    <property type="entry name" value="Aldedh"/>
    <property type="match status" value="1"/>
</dbReference>
<evidence type="ECO:0000313" key="10">
    <source>
        <dbReference type="Proteomes" id="UP000321249"/>
    </source>
</evidence>
<dbReference type="PIRSF" id="PIRSF000151">
    <property type="entry name" value="GPR"/>
    <property type="match status" value="1"/>
</dbReference>
<evidence type="ECO:0000256" key="7">
    <source>
        <dbReference type="HAMAP-Rule" id="MF_00412"/>
    </source>
</evidence>
<dbReference type="GO" id="GO:0055129">
    <property type="term" value="P:L-proline biosynthetic process"/>
    <property type="evidence" value="ECO:0007669"/>
    <property type="project" value="UniProtKB-UniRule"/>
</dbReference>
<keyword evidence="10" id="KW-1185">Reference proteome</keyword>
<comment type="subcellular location">
    <subcellularLocation>
        <location evidence="7">Cytoplasm</location>
    </subcellularLocation>
</comment>
<evidence type="ECO:0000256" key="3">
    <source>
        <dbReference type="ARBA" id="ARBA00022650"/>
    </source>
</evidence>
<evidence type="ECO:0000259" key="8">
    <source>
        <dbReference type="Pfam" id="PF00171"/>
    </source>
</evidence>
<dbReference type="SUPFAM" id="SSF53720">
    <property type="entry name" value="ALDH-like"/>
    <property type="match status" value="1"/>
</dbReference>
<dbReference type="Gene3D" id="3.40.605.10">
    <property type="entry name" value="Aldehyde Dehydrogenase, Chain A, domain 1"/>
    <property type="match status" value="1"/>
</dbReference>
<keyword evidence="4 7" id="KW-0521">NADP</keyword>
<comment type="catalytic activity">
    <reaction evidence="6 7">
        <text>L-glutamate 5-semialdehyde + phosphate + NADP(+) = L-glutamyl 5-phosphate + NADPH + H(+)</text>
        <dbReference type="Rhea" id="RHEA:19541"/>
        <dbReference type="ChEBI" id="CHEBI:15378"/>
        <dbReference type="ChEBI" id="CHEBI:43474"/>
        <dbReference type="ChEBI" id="CHEBI:57783"/>
        <dbReference type="ChEBI" id="CHEBI:58066"/>
        <dbReference type="ChEBI" id="CHEBI:58274"/>
        <dbReference type="ChEBI" id="CHEBI:58349"/>
        <dbReference type="EC" id="1.2.1.41"/>
    </reaction>
</comment>
<accession>A0A5C6TV97</accession>
<keyword evidence="7" id="KW-0963">Cytoplasm</keyword>
<dbReference type="GO" id="GO:0005737">
    <property type="term" value="C:cytoplasm"/>
    <property type="evidence" value="ECO:0007669"/>
    <property type="project" value="UniProtKB-SubCell"/>
</dbReference>
<protein>
    <recommendedName>
        <fullName evidence="7">Gamma-glutamyl phosphate reductase</fullName>
        <shortName evidence="7">GPR</shortName>
        <ecNumber evidence="7">1.2.1.41</ecNumber>
    </recommendedName>
    <alternativeName>
        <fullName evidence="7">Glutamate-5-semialdehyde dehydrogenase</fullName>
    </alternativeName>
    <alternativeName>
        <fullName evidence="7">Glutamyl-gamma-semialdehyde dehydrogenase</fullName>
        <shortName evidence="7">GSA dehydrogenase</shortName>
    </alternativeName>
</protein>
<comment type="caution">
    <text evidence="9">The sequence shown here is derived from an EMBL/GenBank/DDBJ whole genome shotgun (WGS) entry which is preliminary data.</text>
</comment>
<dbReference type="NCBIfam" id="NF001221">
    <property type="entry name" value="PRK00197.1"/>
    <property type="match status" value="1"/>
</dbReference>
<sequence length="413" mass="42397">MSLADDMKDMGRRARAAAATLRQTNAATRSAAIAAMARQVRARVPAILGANAADVAGASGMIDRLRLDPGRVEALADALDQVAALPDPLGRETARWQRPNGLDIARVATPIGVIGMIFESRPNVATDAAAICIRSGNAVILRSGSDALATCLALHEAIAAGLAEAGLDAACVQIVPTPDRAAVGHMLGGLDGAIDLIIPRGGKALVERVAREARVAVLGHLEGICHTYLHQSADPAMARAIVVNAKLRRTSVCGATECLLIDRAAAPVLLPPIAAALREGGCALRGDPESRALADGIAAADDSDWGREYLAPVLAVKIVDGLDAAIGFIAAHGSGHTDAIVADDDAAAERFLAEVDSAIVVRNASTQFADGGEFGFGAEIGIATGRLAPRGPVGPEQLTSYKYVVRGAGQTRP</sequence>
<dbReference type="InterPro" id="IPR012134">
    <property type="entry name" value="Glu-5-SA_DH"/>
</dbReference>
<dbReference type="PANTHER" id="PTHR11063">
    <property type="entry name" value="GLUTAMATE SEMIALDEHYDE DEHYDROGENASE"/>
    <property type="match status" value="1"/>
</dbReference>
<evidence type="ECO:0000256" key="5">
    <source>
        <dbReference type="ARBA" id="ARBA00023002"/>
    </source>
</evidence>
<organism evidence="9 10">
    <name type="scientific">Allosphingosinicella ginsenosidimutans</name>
    <dbReference type="NCBI Taxonomy" id="1176539"/>
    <lineage>
        <taxon>Bacteria</taxon>
        <taxon>Pseudomonadati</taxon>
        <taxon>Pseudomonadota</taxon>
        <taxon>Alphaproteobacteria</taxon>
        <taxon>Sphingomonadales</taxon>
        <taxon>Sphingomonadaceae</taxon>
        <taxon>Allosphingosinicella</taxon>
    </lineage>
</organism>
<keyword evidence="2 7" id="KW-0028">Amino-acid biosynthesis</keyword>
<dbReference type="GO" id="GO:0004350">
    <property type="term" value="F:glutamate-5-semialdehyde dehydrogenase activity"/>
    <property type="evidence" value="ECO:0007669"/>
    <property type="project" value="UniProtKB-UniRule"/>
</dbReference>